<sequence>MIFLDFQFLSFLLNSLNTFLIAVLKLPLAPAHLEEKIPGFLFKTLISKPESSAKQIIFVFFEKNLALIKEFSLNDFPFSFGLLSFRSFSE</sequence>
<dbReference type="AlphaFoldDB" id="A0A382LSY5"/>
<gene>
    <name evidence="1" type="ORF">METZ01_LOCUS292683</name>
</gene>
<reference evidence="1" key="1">
    <citation type="submission" date="2018-05" db="EMBL/GenBank/DDBJ databases">
        <authorList>
            <person name="Lanie J.A."/>
            <person name="Ng W.-L."/>
            <person name="Kazmierczak K.M."/>
            <person name="Andrzejewski T.M."/>
            <person name="Davidsen T.M."/>
            <person name="Wayne K.J."/>
            <person name="Tettelin H."/>
            <person name="Glass J.I."/>
            <person name="Rusch D."/>
            <person name="Podicherti R."/>
            <person name="Tsui H.-C.T."/>
            <person name="Winkler M.E."/>
        </authorList>
    </citation>
    <scope>NUCLEOTIDE SEQUENCE</scope>
</reference>
<protein>
    <submittedName>
        <fullName evidence="1">Uncharacterized protein</fullName>
    </submittedName>
</protein>
<accession>A0A382LSY5</accession>
<dbReference type="EMBL" id="UINC01089062">
    <property type="protein sequence ID" value="SVC39829.1"/>
    <property type="molecule type" value="Genomic_DNA"/>
</dbReference>
<name>A0A382LSY5_9ZZZZ</name>
<proteinExistence type="predicted"/>
<organism evidence="1">
    <name type="scientific">marine metagenome</name>
    <dbReference type="NCBI Taxonomy" id="408172"/>
    <lineage>
        <taxon>unclassified sequences</taxon>
        <taxon>metagenomes</taxon>
        <taxon>ecological metagenomes</taxon>
    </lineage>
</organism>
<evidence type="ECO:0000313" key="1">
    <source>
        <dbReference type="EMBL" id="SVC39829.1"/>
    </source>
</evidence>